<evidence type="ECO:0000313" key="8">
    <source>
        <dbReference type="Proteomes" id="UP000235589"/>
    </source>
</evidence>
<dbReference type="PANTHER" id="PTHR11615">
    <property type="entry name" value="NITRATE, FORMATE, IRON DEHYDROGENASE"/>
    <property type="match status" value="1"/>
</dbReference>
<name>A0A2K9P1Z4_9FIRM</name>
<keyword evidence="2" id="KW-0479">Metal-binding</keyword>
<dbReference type="Pfam" id="PF04060">
    <property type="entry name" value="FeS"/>
    <property type="match status" value="1"/>
</dbReference>
<dbReference type="GO" id="GO:0051539">
    <property type="term" value="F:4 iron, 4 sulfur cluster binding"/>
    <property type="evidence" value="ECO:0007669"/>
    <property type="project" value="UniProtKB-KW"/>
</dbReference>
<dbReference type="InterPro" id="IPR004108">
    <property type="entry name" value="Fe_hydrogenase_lsu_C"/>
</dbReference>
<dbReference type="InterPro" id="IPR009016">
    <property type="entry name" value="Fe_hydrogenase"/>
</dbReference>
<dbReference type="Proteomes" id="UP000235589">
    <property type="component" value="Chromosome"/>
</dbReference>
<keyword evidence="3" id="KW-0408">Iron</keyword>
<gene>
    <name evidence="7" type="ORF">B9O19_01117</name>
</gene>
<dbReference type="SUPFAM" id="SSF54862">
    <property type="entry name" value="4Fe-4S ferredoxins"/>
    <property type="match status" value="1"/>
</dbReference>
<dbReference type="GO" id="GO:0046872">
    <property type="term" value="F:metal ion binding"/>
    <property type="evidence" value="ECO:0007669"/>
    <property type="project" value="UniProtKB-KW"/>
</dbReference>
<dbReference type="KEGG" id="mpec:B9O19_01117"/>
<dbReference type="AlphaFoldDB" id="A0A2K9P1Z4"/>
<dbReference type="RefSeq" id="WP_102365498.1">
    <property type="nucleotide sequence ID" value="NZ_CP020991.1"/>
</dbReference>
<dbReference type="SUPFAM" id="SSF53920">
    <property type="entry name" value="Fe-only hydrogenase"/>
    <property type="match status" value="1"/>
</dbReference>
<accession>A0A2K9P1Z4</accession>
<keyword evidence="4" id="KW-0411">Iron-sulfur</keyword>
<keyword evidence="8" id="KW-1185">Reference proteome</keyword>
<reference evidence="7 8" key="1">
    <citation type="submission" date="2017-04" db="EMBL/GenBank/DDBJ databases">
        <title>Monoglobus pectinilyticus 14 draft genome.</title>
        <authorList>
            <person name="Kim C."/>
            <person name="Rosendale D.I."/>
            <person name="Kelly W.J."/>
            <person name="Tannock G.W."/>
            <person name="Patchett M.L."/>
            <person name="Jordens J.Z."/>
        </authorList>
    </citation>
    <scope>NUCLEOTIDE SEQUENCE [LARGE SCALE GENOMIC DNA]</scope>
    <source>
        <strain evidence="7 8">14</strain>
    </source>
</reference>
<evidence type="ECO:0000256" key="2">
    <source>
        <dbReference type="ARBA" id="ARBA00022723"/>
    </source>
</evidence>
<dbReference type="EMBL" id="CP020991">
    <property type="protein sequence ID" value="AUO19281.1"/>
    <property type="molecule type" value="Genomic_DNA"/>
</dbReference>
<dbReference type="Pfam" id="PF13237">
    <property type="entry name" value="Fer4_10"/>
    <property type="match status" value="1"/>
</dbReference>
<feature type="domain" description="4Fe-4S" evidence="6">
    <location>
        <begin position="345"/>
        <end position="406"/>
    </location>
</feature>
<dbReference type="InterPro" id="IPR050340">
    <property type="entry name" value="Cytosolic_Fe-S_CAF"/>
</dbReference>
<evidence type="ECO:0000256" key="3">
    <source>
        <dbReference type="ARBA" id="ARBA00023004"/>
    </source>
</evidence>
<evidence type="ECO:0000259" key="6">
    <source>
        <dbReference type="PROSITE" id="PS51656"/>
    </source>
</evidence>
<evidence type="ECO:0000313" key="7">
    <source>
        <dbReference type="EMBL" id="AUO19281.1"/>
    </source>
</evidence>
<dbReference type="GeneID" id="98062527"/>
<evidence type="ECO:0000259" key="5">
    <source>
        <dbReference type="PROSITE" id="PS51379"/>
    </source>
</evidence>
<proteinExistence type="predicted"/>
<dbReference type="InterPro" id="IPR017896">
    <property type="entry name" value="4Fe4S_Fe-S-bd"/>
</dbReference>
<evidence type="ECO:0000256" key="1">
    <source>
        <dbReference type="ARBA" id="ARBA00022485"/>
    </source>
</evidence>
<dbReference type="Gene3D" id="3.30.70.20">
    <property type="match status" value="1"/>
</dbReference>
<dbReference type="InterPro" id="IPR007202">
    <property type="entry name" value="4Fe-4S_dom"/>
</dbReference>
<keyword evidence="1" id="KW-0004">4Fe-4S</keyword>
<dbReference type="Gene3D" id="3.40.950.10">
    <property type="entry name" value="Fe-only Hydrogenase (Larger Subunit), Chain L, domain 3"/>
    <property type="match status" value="1"/>
</dbReference>
<dbReference type="PROSITE" id="PS51379">
    <property type="entry name" value="4FE4S_FER_2"/>
    <property type="match status" value="2"/>
</dbReference>
<dbReference type="InterPro" id="IPR017900">
    <property type="entry name" value="4Fe4S_Fe_S_CS"/>
</dbReference>
<feature type="domain" description="4Fe-4S ferredoxin-type" evidence="5">
    <location>
        <begin position="4"/>
        <end position="32"/>
    </location>
</feature>
<organism evidence="7 8">
    <name type="scientific">Monoglobus pectinilyticus</name>
    <dbReference type="NCBI Taxonomy" id="1981510"/>
    <lineage>
        <taxon>Bacteria</taxon>
        <taxon>Bacillati</taxon>
        <taxon>Bacillota</taxon>
        <taxon>Clostridia</taxon>
        <taxon>Monoglobales</taxon>
        <taxon>Monoglobaceae</taxon>
        <taxon>Monoglobus</taxon>
    </lineage>
</organism>
<dbReference type="Pfam" id="PF02906">
    <property type="entry name" value="Fe_hyd_lg_C"/>
    <property type="match status" value="1"/>
</dbReference>
<feature type="domain" description="4Fe-4S ferredoxin-type" evidence="5">
    <location>
        <begin position="33"/>
        <end position="62"/>
    </location>
</feature>
<dbReference type="Gene3D" id="3.30.450.20">
    <property type="entry name" value="PAS domain"/>
    <property type="match status" value="1"/>
</dbReference>
<protein>
    <submittedName>
        <fullName evidence="7">Periplasmic[Fe] hydrogenase</fullName>
    </submittedName>
</protein>
<dbReference type="OrthoDB" id="9798098at2"/>
<sequence>MQKNCIQLEKSNCKNCYKCVRFCPMKSIKVVEGHAEIIPNECILCGRCYVNCPQNAKRLREDTPSAKGFIDRGDEVYASVAPSYIANYKGINIEIMRSALKKLGFKDAGETAVGATIVKREYEKLIENRKQSVIISSCCHSVNTLIQKHYPDVLPYLANVISPMQAHGQLIKNQHPGAKVVFIGPCISKKDEVDKYPDYVDCALTFDELNDWMAESGVEFDFSQEDLTGGGRARWFPTRGGIIESMDIDDDFSYFSVDGIEDCMNALEDIRDGNIENCFVEMSACDSSCIGGPVMKHDNIFHVSSCLTIGKTAGRTDFDVKQPENGIKKVFDAEYIKKVMPGSSAIEEILHQMGKKTKEQELNCGSCGYPTCREKAVAVLNGKADMNMCLPFLKEKAESFSDTIINNTPNGIVVLNDSLEIQQINKSALEIMNIKNANDIMGEPVVRILNPTDYMIAMTENKKDSEPKRKYLSEYKKYVDETIIYDPEYNIIMSIMKDVTEEEIMREKKAEQSMSAIEITDKVVEKQMRVAQEIASLLGETTAETKIALTKLKETLNKDE</sequence>
<dbReference type="PROSITE" id="PS00198">
    <property type="entry name" value="4FE4S_FER_1"/>
    <property type="match status" value="1"/>
</dbReference>
<evidence type="ECO:0000256" key="4">
    <source>
        <dbReference type="ARBA" id="ARBA00023014"/>
    </source>
</evidence>
<dbReference type="PROSITE" id="PS51656">
    <property type="entry name" value="4FE4S"/>
    <property type="match status" value="1"/>
</dbReference>